<evidence type="ECO:0000256" key="3">
    <source>
        <dbReference type="ARBA" id="ARBA00022475"/>
    </source>
</evidence>
<dbReference type="SUPFAM" id="SSF103473">
    <property type="entry name" value="MFS general substrate transporter"/>
    <property type="match status" value="1"/>
</dbReference>
<feature type="transmembrane region" description="Helical" evidence="8">
    <location>
        <begin position="73"/>
        <end position="90"/>
    </location>
</feature>
<keyword evidence="11" id="KW-1185">Reference proteome</keyword>
<evidence type="ECO:0000256" key="8">
    <source>
        <dbReference type="SAM" id="Phobius"/>
    </source>
</evidence>
<feature type="transmembrane region" description="Helical" evidence="8">
    <location>
        <begin position="358"/>
        <end position="379"/>
    </location>
</feature>
<organism evidence="10 11">
    <name type="scientific">Neptunomonas marina</name>
    <dbReference type="NCBI Taxonomy" id="1815562"/>
    <lineage>
        <taxon>Bacteria</taxon>
        <taxon>Pseudomonadati</taxon>
        <taxon>Pseudomonadota</taxon>
        <taxon>Gammaproteobacteria</taxon>
        <taxon>Oceanospirillales</taxon>
        <taxon>Oceanospirillaceae</taxon>
        <taxon>Neptunomonas</taxon>
    </lineage>
</organism>
<feature type="transmembrane region" description="Helical" evidence="8">
    <location>
        <begin position="236"/>
        <end position="256"/>
    </location>
</feature>
<dbReference type="Pfam" id="PF12832">
    <property type="entry name" value="MFS_1_like"/>
    <property type="match status" value="1"/>
</dbReference>
<dbReference type="InterPro" id="IPR020846">
    <property type="entry name" value="MFS_dom"/>
</dbReference>
<reference evidence="10 11" key="1">
    <citation type="submission" date="2019-01" db="EMBL/GenBank/DDBJ databases">
        <authorList>
            <person name="Chen W.-M."/>
        </authorList>
    </citation>
    <scope>NUCLEOTIDE SEQUENCE [LARGE SCALE GENOMIC DNA]</scope>
    <source>
        <strain evidence="10 11">HPM-16</strain>
    </source>
</reference>
<gene>
    <name evidence="10" type="ORF">EOE65_04535</name>
</gene>
<dbReference type="GO" id="GO:0015528">
    <property type="term" value="F:lactose:proton symporter activity"/>
    <property type="evidence" value="ECO:0007669"/>
    <property type="project" value="TreeGrafter"/>
</dbReference>
<keyword evidence="2" id="KW-0813">Transport</keyword>
<dbReference type="EMBL" id="SACQ01000001">
    <property type="protein sequence ID" value="RVU32926.1"/>
    <property type="molecule type" value="Genomic_DNA"/>
</dbReference>
<feature type="transmembrane region" description="Helical" evidence="8">
    <location>
        <begin position="133"/>
        <end position="152"/>
    </location>
</feature>
<keyword evidence="5 8" id="KW-0812">Transmembrane</keyword>
<accession>A0A437QEJ2</accession>
<evidence type="ECO:0000313" key="11">
    <source>
        <dbReference type="Proteomes" id="UP000282818"/>
    </source>
</evidence>
<dbReference type="InterPro" id="IPR036259">
    <property type="entry name" value="MFS_trans_sf"/>
</dbReference>
<dbReference type="PIRSF" id="PIRSF004925">
    <property type="entry name" value="HcaT"/>
    <property type="match status" value="1"/>
</dbReference>
<protein>
    <submittedName>
        <fullName evidence="10">MFS transporter</fullName>
    </submittedName>
</protein>
<dbReference type="CDD" id="cd17335">
    <property type="entry name" value="MFS_MFSD6"/>
    <property type="match status" value="1"/>
</dbReference>
<keyword evidence="4" id="KW-0997">Cell inner membrane</keyword>
<dbReference type="GO" id="GO:0030395">
    <property type="term" value="F:lactose binding"/>
    <property type="evidence" value="ECO:0007669"/>
    <property type="project" value="TreeGrafter"/>
</dbReference>
<dbReference type="InterPro" id="IPR024989">
    <property type="entry name" value="MFS_assoc_dom"/>
</dbReference>
<evidence type="ECO:0000256" key="7">
    <source>
        <dbReference type="ARBA" id="ARBA00023136"/>
    </source>
</evidence>
<evidence type="ECO:0000256" key="2">
    <source>
        <dbReference type="ARBA" id="ARBA00022448"/>
    </source>
</evidence>
<evidence type="ECO:0000313" key="10">
    <source>
        <dbReference type="EMBL" id="RVU32926.1"/>
    </source>
</evidence>
<sequence>MMERVPYIRLSGFYFFYFALLGALVPYWSLYLQSLSFDAATIGLVMATLHISRIFAPALWGWVADRSGERMRIIRLGAAATFVIYLLIFWQQSAVGIALVMLGYSFFWNAVLPQFEVVTLGHLKEQKHRYSQVRLWGSIGFILAVGGIGVVLEYIDIIWLPAILLSLIGLIWLTSLAVPEPERPEQLTQAPVSLLLLLRKPHIVAFFAITFFVQFSHGPYYTFYSVLLEDVGYSKTAIGLMWSIGVVAEVAVFAVMHRLIDRFGLRQIMLMSLVLCVLRWGIIGASPESLMLLVIAQCMHAATFGCLHAVGIALVNIYFTGNTKGRGQALFSSIGFGLGGTAGALCAGFLWEAGGVELTFYAASAAALCGLVLAFVWIWPEKAQ</sequence>
<evidence type="ECO:0000259" key="9">
    <source>
        <dbReference type="PROSITE" id="PS50850"/>
    </source>
</evidence>
<dbReference type="Proteomes" id="UP000282818">
    <property type="component" value="Unassembled WGS sequence"/>
</dbReference>
<feature type="domain" description="Major facilitator superfamily (MFS) profile" evidence="9">
    <location>
        <begin position="194"/>
        <end position="384"/>
    </location>
</feature>
<dbReference type="GO" id="GO:0005886">
    <property type="term" value="C:plasma membrane"/>
    <property type="evidence" value="ECO:0007669"/>
    <property type="project" value="UniProtKB-SubCell"/>
</dbReference>
<dbReference type="InterPro" id="IPR026032">
    <property type="entry name" value="HcaT-like"/>
</dbReference>
<dbReference type="PANTHER" id="PTHR23522">
    <property type="entry name" value="BLL5896 PROTEIN"/>
    <property type="match status" value="1"/>
</dbReference>
<keyword evidence="6 8" id="KW-1133">Transmembrane helix</keyword>
<comment type="subcellular location">
    <subcellularLocation>
        <location evidence="1">Cell inner membrane</location>
        <topology evidence="1">Multi-pass membrane protein</topology>
    </subcellularLocation>
</comment>
<keyword evidence="3" id="KW-1003">Cell membrane</keyword>
<evidence type="ECO:0000256" key="5">
    <source>
        <dbReference type="ARBA" id="ARBA00022692"/>
    </source>
</evidence>
<dbReference type="Gene3D" id="1.20.1250.20">
    <property type="entry name" value="MFS general substrate transporter like domains"/>
    <property type="match status" value="2"/>
</dbReference>
<evidence type="ECO:0000256" key="6">
    <source>
        <dbReference type="ARBA" id="ARBA00022989"/>
    </source>
</evidence>
<evidence type="ECO:0000256" key="4">
    <source>
        <dbReference type="ARBA" id="ARBA00022519"/>
    </source>
</evidence>
<feature type="transmembrane region" description="Helical" evidence="8">
    <location>
        <begin position="292"/>
        <end position="318"/>
    </location>
</feature>
<feature type="transmembrane region" description="Helical" evidence="8">
    <location>
        <begin position="158"/>
        <end position="178"/>
    </location>
</feature>
<name>A0A437QEJ2_9GAMM</name>
<feature type="transmembrane region" description="Helical" evidence="8">
    <location>
        <begin position="203"/>
        <end position="224"/>
    </location>
</feature>
<dbReference type="NCBIfam" id="NF037955">
    <property type="entry name" value="mfs"/>
    <property type="match status" value="1"/>
</dbReference>
<feature type="transmembrane region" description="Helical" evidence="8">
    <location>
        <begin position="42"/>
        <end position="61"/>
    </location>
</feature>
<evidence type="ECO:0000256" key="1">
    <source>
        <dbReference type="ARBA" id="ARBA00004429"/>
    </source>
</evidence>
<feature type="transmembrane region" description="Helical" evidence="8">
    <location>
        <begin position="12"/>
        <end position="30"/>
    </location>
</feature>
<dbReference type="AlphaFoldDB" id="A0A437QEJ2"/>
<feature type="transmembrane region" description="Helical" evidence="8">
    <location>
        <begin position="96"/>
        <end position="112"/>
    </location>
</feature>
<feature type="transmembrane region" description="Helical" evidence="8">
    <location>
        <begin position="330"/>
        <end position="352"/>
    </location>
</feature>
<proteinExistence type="predicted"/>
<feature type="transmembrane region" description="Helical" evidence="8">
    <location>
        <begin position="268"/>
        <end position="286"/>
    </location>
</feature>
<dbReference type="PANTHER" id="PTHR23522:SF10">
    <property type="entry name" value="3-PHENYLPROPIONIC ACID TRANSPORTER-RELATED"/>
    <property type="match status" value="1"/>
</dbReference>
<comment type="caution">
    <text evidence="10">The sequence shown here is derived from an EMBL/GenBank/DDBJ whole genome shotgun (WGS) entry which is preliminary data.</text>
</comment>
<dbReference type="PROSITE" id="PS50850">
    <property type="entry name" value="MFS"/>
    <property type="match status" value="1"/>
</dbReference>
<keyword evidence="7 8" id="KW-0472">Membrane</keyword>